<dbReference type="InterPro" id="IPR001633">
    <property type="entry name" value="EAL_dom"/>
</dbReference>
<protein>
    <recommendedName>
        <fullName evidence="1">EAL domain-containing protein</fullName>
    </recommendedName>
</protein>
<sequence>MSDFGKGVASFERVVQLSPNIIKMDRYFAQNLQSATSVQKIEMLKSMVTYCNSSNIQIILEGIEQPKELDAAKNTGVTHTDKGFC</sequence>
<dbReference type="Pfam" id="PF00563">
    <property type="entry name" value="EAL"/>
    <property type="match status" value="1"/>
</dbReference>
<dbReference type="InterPro" id="IPR050706">
    <property type="entry name" value="Cyclic-di-GMP_PDE-like"/>
</dbReference>
<dbReference type="PROSITE" id="PS50883">
    <property type="entry name" value="EAL"/>
    <property type="match status" value="1"/>
</dbReference>
<evidence type="ECO:0000313" key="2">
    <source>
        <dbReference type="EMBL" id="GAA0455675.1"/>
    </source>
</evidence>
<keyword evidence="3" id="KW-1185">Reference proteome</keyword>
<dbReference type="PANTHER" id="PTHR33121:SF76">
    <property type="entry name" value="SIGNALING PROTEIN"/>
    <property type="match status" value="1"/>
</dbReference>
<organism evidence="2 3">
    <name type="scientific">Alkalibacillus silvisoli</name>
    <dbReference type="NCBI Taxonomy" id="392823"/>
    <lineage>
        <taxon>Bacteria</taxon>
        <taxon>Bacillati</taxon>
        <taxon>Bacillota</taxon>
        <taxon>Bacilli</taxon>
        <taxon>Bacillales</taxon>
        <taxon>Bacillaceae</taxon>
        <taxon>Alkalibacillus</taxon>
    </lineage>
</organism>
<dbReference type="Gene3D" id="3.20.20.450">
    <property type="entry name" value="EAL domain"/>
    <property type="match status" value="1"/>
</dbReference>
<proteinExistence type="predicted"/>
<evidence type="ECO:0000259" key="1">
    <source>
        <dbReference type="PROSITE" id="PS50883"/>
    </source>
</evidence>
<dbReference type="SUPFAM" id="SSF141868">
    <property type="entry name" value="EAL domain-like"/>
    <property type="match status" value="1"/>
</dbReference>
<accession>A0ABP3JN96</accession>
<comment type="caution">
    <text evidence="2">The sequence shown here is derived from an EMBL/GenBank/DDBJ whole genome shotgun (WGS) entry which is preliminary data.</text>
</comment>
<gene>
    <name evidence="2" type="ORF">GCM10008935_08170</name>
</gene>
<dbReference type="PANTHER" id="PTHR33121">
    <property type="entry name" value="CYCLIC DI-GMP PHOSPHODIESTERASE PDEF"/>
    <property type="match status" value="1"/>
</dbReference>
<evidence type="ECO:0000313" key="3">
    <source>
        <dbReference type="Proteomes" id="UP001500740"/>
    </source>
</evidence>
<reference evidence="3" key="1">
    <citation type="journal article" date="2019" name="Int. J. Syst. Evol. Microbiol.">
        <title>The Global Catalogue of Microorganisms (GCM) 10K type strain sequencing project: providing services to taxonomists for standard genome sequencing and annotation.</title>
        <authorList>
            <consortium name="The Broad Institute Genomics Platform"/>
            <consortium name="The Broad Institute Genome Sequencing Center for Infectious Disease"/>
            <person name="Wu L."/>
            <person name="Ma J."/>
        </authorList>
    </citation>
    <scope>NUCLEOTIDE SEQUENCE [LARGE SCALE GENOMIC DNA]</scope>
    <source>
        <strain evidence="3">JCM 14193</strain>
    </source>
</reference>
<feature type="domain" description="EAL" evidence="1">
    <location>
        <begin position="1"/>
        <end position="85"/>
    </location>
</feature>
<name>A0ABP3JN96_9BACI</name>
<dbReference type="InterPro" id="IPR035919">
    <property type="entry name" value="EAL_sf"/>
</dbReference>
<dbReference type="RefSeq" id="WP_343781979.1">
    <property type="nucleotide sequence ID" value="NZ_BAAACZ010000008.1"/>
</dbReference>
<dbReference type="Proteomes" id="UP001500740">
    <property type="component" value="Unassembled WGS sequence"/>
</dbReference>
<dbReference type="EMBL" id="BAAACZ010000008">
    <property type="protein sequence ID" value="GAA0455675.1"/>
    <property type="molecule type" value="Genomic_DNA"/>
</dbReference>